<feature type="non-terminal residue" evidence="1">
    <location>
        <position position="48"/>
    </location>
</feature>
<evidence type="ECO:0000313" key="1">
    <source>
        <dbReference type="EMBL" id="GAH30082.1"/>
    </source>
</evidence>
<name>X1EBV8_9ZZZZ</name>
<comment type="caution">
    <text evidence="1">The sequence shown here is derived from an EMBL/GenBank/DDBJ whole genome shotgun (WGS) entry which is preliminary data.</text>
</comment>
<reference evidence="1" key="1">
    <citation type="journal article" date="2014" name="Front. Microbiol.">
        <title>High frequency of phylogenetically diverse reductive dehalogenase-homologous genes in deep subseafloor sedimentary metagenomes.</title>
        <authorList>
            <person name="Kawai M."/>
            <person name="Futagami T."/>
            <person name="Toyoda A."/>
            <person name="Takaki Y."/>
            <person name="Nishi S."/>
            <person name="Hori S."/>
            <person name="Arai W."/>
            <person name="Tsubouchi T."/>
            <person name="Morono Y."/>
            <person name="Uchiyama I."/>
            <person name="Ito T."/>
            <person name="Fujiyama A."/>
            <person name="Inagaki F."/>
            <person name="Takami H."/>
        </authorList>
    </citation>
    <scope>NUCLEOTIDE SEQUENCE</scope>
    <source>
        <strain evidence="1">Expedition CK06-06</strain>
    </source>
</reference>
<accession>X1EBV8</accession>
<protein>
    <submittedName>
        <fullName evidence="1">Uncharacterized protein</fullName>
    </submittedName>
</protein>
<gene>
    <name evidence="1" type="ORF">S01H4_67090</name>
</gene>
<organism evidence="1">
    <name type="scientific">marine sediment metagenome</name>
    <dbReference type="NCBI Taxonomy" id="412755"/>
    <lineage>
        <taxon>unclassified sequences</taxon>
        <taxon>metagenomes</taxon>
        <taxon>ecological metagenomes</taxon>
    </lineage>
</organism>
<proteinExistence type="predicted"/>
<feature type="non-terminal residue" evidence="1">
    <location>
        <position position="1"/>
    </location>
</feature>
<dbReference type="EMBL" id="BART01041961">
    <property type="protein sequence ID" value="GAH30082.1"/>
    <property type="molecule type" value="Genomic_DNA"/>
</dbReference>
<sequence>DLIYSDIPYVTGESLALSGYLRYNNDNGTGIPNAQINYNWYNNTYNWP</sequence>
<dbReference type="AlphaFoldDB" id="X1EBV8"/>